<name>A0A3L7AHC2_9MICO</name>
<evidence type="ECO:0000256" key="1">
    <source>
        <dbReference type="SAM" id="MobiDB-lite"/>
    </source>
</evidence>
<keyword evidence="3" id="KW-1185">Reference proteome</keyword>
<proteinExistence type="predicted"/>
<reference evidence="2 3" key="1">
    <citation type="submission" date="2018-10" db="EMBL/GenBank/DDBJ databases">
        <authorList>
            <person name="Li J."/>
        </authorList>
    </citation>
    <scope>NUCLEOTIDE SEQUENCE [LARGE SCALE GENOMIC DNA]</scope>
    <source>
        <strain evidence="2 3">JCM 11654</strain>
    </source>
</reference>
<dbReference type="AlphaFoldDB" id="A0A3L7AHC2"/>
<comment type="caution">
    <text evidence="2">The sequence shown here is derived from an EMBL/GenBank/DDBJ whole genome shotgun (WGS) entry which is preliminary data.</text>
</comment>
<evidence type="ECO:0000313" key="2">
    <source>
        <dbReference type="EMBL" id="RLP78812.1"/>
    </source>
</evidence>
<organism evidence="2 3">
    <name type="scientific">Mycetocola lacteus</name>
    <dbReference type="NCBI Taxonomy" id="76637"/>
    <lineage>
        <taxon>Bacteria</taxon>
        <taxon>Bacillati</taxon>
        <taxon>Actinomycetota</taxon>
        <taxon>Actinomycetes</taxon>
        <taxon>Micrococcales</taxon>
        <taxon>Microbacteriaceae</taxon>
        <taxon>Mycetocola</taxon>
    </lineage>
</organism>
<accession>A0A3L7AHC2</accession>
<evidence type="ECO:0000313" key="3">
    <source>
        <dbReference type="Proteomes" id="UP000269438"/>
    </source>
</evidence>
<protein>
    <submittedName>
        <fullName evidence="2">Uncharacterized protein</fullName>
    </submittedName>
</protein>
<sequence>MSPSSPATPRGRCRPPADRANDGTELSVSRRTPGPAARRYAGVMPVRIQAVPRARSPRVIARAAI</sequence>
<dbReference type="Proteomes" id="UP000269438">
    <property type="component" value="Unassembled WGS sequence"/>
</dbReference>
<gene>
    <name evidence="2" type="ORF">D9V34_17185</name>
</gene>
<dbReference type="EMBL" id="RCUY01000017">
    <property type="protein sequence ID" value="RLP78812.1"/>
    <property type="molecule type" value="Genomic_DNA"/>
</dbReference>
<feature type="region of interest" description="Disordered" evidence="1">
    <location>
        <begin position="1"/>
        <end position="38"/>
    </location>
</feature>